<evidence type="ECO:0000256" key="6">
    <source>
        <dbReference type="RuleBase" id="RU003968"/>
    </source>
</evidence>
<dbReference type="EMBL" id="CAIIXF020000004">
    <property type="protein sequence ID" value="CAH1782035.1"/>
    <property type="molecule type" value="Genomic_DNA"/>
</dbReference>
<evidence type="ECO:0000256" key="5">
    <source>
        <dbReference type="PIRSR" id="PIRSR000137-2"/>
    </source>
</evidence>
<dbReference type="PROSITE" id="PS00623">
    <property type="entry name" value="GMC_OXRED_1"/>
    <property type="match status" value="1"/>
</dbReference>
<keyword evidence="3 6" id="KW-0285">Flavoprotein</keyword>
<comment type="cofactor">
    <cofactor evidence="1 5">
        <name>FAD</name>
        <dbReference type="ChEBI" id="CHEBI:57692"/>
    </cofactor>
</comment>
<dbReference type="InterPro" id="IPR012132">
    <property type="entry name" value="GMC_OxRdtase"/>
</dbReference>
<gene>
    <name evidence="9" type="ORF">OFUS_LOCUS8522</name>
</gene>
<dbReference type="Pfam" id="PF05199">
    <property type="entry name" value="GMC_oxred_C"/>
    <property type="match status" value="1"/>
</dbReference>
<evidence type="ECO:0000256" key="4">
    <source>
        <dbReference type="ARBA" id="ARBA00022827"/>
    </source>
</evidence>
<dbReference type="AlphaFoldDB" id="A0A8S4NPF7"/>
<comment type="similarity">
    <text evidence="2 6">Belongs to the GMC oxidoreductase family.</text>
</comment>
<dbReference type="InterPro" id="IPR000172">
    <property type="entry name" value="GMC_OxRdtase_N"/>
</dbReference>
<organism evidence="9 10">
    <name type="scientific">Owenia fusiformis</name>
    <name type="common">Polychaete worm</name>
    <dbReference type="NCBI Taxonomy" id="6347"/>
    <lineage>
        <taxon>Eukaryota</taxon>
        <taxon>Metazoa</taxon>
        <taxon>Spiralia</taxon>
        <taxon>Lophotrochozoa</taxon>
        <taxon>Annelida</taxon>
        <taxon>Polychaeta</taxon>
        <taxon>Sedentaria</taxon>
        <taxon>Canalipalpata</taxon>
        <taxon>Sabellida</taxon>
        <taxon>Oweniida</taxon>
        <taxon>Oweniidae</taxon>
        <taxon>Owenia</taxon>
    </lineage>
</organism>
<feature type="domain" description="Glucose-methanol-choline oxidoreductase N-terminal" evidence="7">
    <location>
        <begin position="123"/>
        <end position="146"/>
    </location>
</feature>
<sequence>MQKLLAFVIGLIGALYMLPVFPLWNTRVPPKVTEVNSLLTEYDYIIVGAGAAGSVLANRLSEDPKKTVLLLEAGRDDTYDDRSEIPIFCDHLQLTKYDWQYKTVPQKHSCKGLNDQVSFWPSGKLLGGSTRINCMQYTWGSRHDYDQWEALGCKDWGFRNLHQYFLKSVGVIGQTSTNVTDALLKLSVVKQTKGIDVLLEAARELGYPTGDNTGEGLEGFSPYLANLWQGERYHTSRAFVEPASLRANLHVSTESFVTKVIIQNKQANAIRFVKDGQRLQVGAKREIILSAGAVGSPKILMLSGVGPKQHLDDMKIPLEADLPVGENLQDHLRTNLHIETEGDIPGKHVESIWSKLKYSLFRTGYMTMPYGLEGTGFLRSKHQAKDDQAPHIQYQMISVQAPPEDKLNQAKSNYKQKIWKNLFQDSKPGLTFTSILLHPKSRGSIKLKSTDPFDHPLIDPQYLTEQQDLDILIEAREIAEQFATTEPFKALNAKVQNAIHPDCKVHKVGTKEYNECFVRHQAVTIYHPVGTCKMGAQNDDSAVVDPELRVRGIKGLRVADASIMPTLPSGNTNAPTIMVAERAADLIKGL</sequence>
<dbReference type="Proteomes" id="UP000749559">
    <property type="component" value="Unassembled WGS sequence"/>
</dbReference>
<keyword evidence="10" id="KW-1185">Reference proteome</keyword>
<dbReference type="PROSITE" id="PS00624">
    <property type="entry name" value="GMC_OXRED_2"/>
    <property type="match status" value="1"/>
</dbReference>
<evidence type="ECO:0000313" key="9">
    <source>
        <dbReference type="EMBL" id="CAH1782035.1"/>
    </source>
</evidence>
<dbReference type="OrthoDB" id="269227at2759"/>
<reference evidence="9" key="1">
    <citation type="submission" date="2022-03" db="EMBL/GenBank/DDBJ databases">
        <authorList>
            <person name="Martin C."/>
        </authorList>
    </citation>
    <scope>NUCLEOTIDE SEQUENCE</scope>
</reference>
<dbReference type="PIRSF" id="PIRSF000137">
    <property type="entry name" value="Alcohol_oxidase"/>
    <property type="match status" value="1"/>
</dbReference>
<dbReference type="InterPro" id="IPR036188">
    <property type="entry name" value="FAD/NAD-bd_sf"/>
</dbReference>
<feature type="domain" description="Glucose-methanol-choline oxidoreductase N-terminal" evidence="8">
    <location>
        <begin position="292"/>
        <end position="306"/>
    </location>
</feature>
<evidence type="ECO:0000256" key="2">
    <source>
        <dbReference type="ARBA" id="ARBA00010790"/>
    </source>
</evidence>
<dbReference type="PANTHER" id="PTHR11552">
    <property type="entry name" value="GLUCOSE-METHANOL-CHOLINE GMC OXIDOREDUCTASE"/>
    <property type="match status" value="1"/>
</dbReference>
<protein>
    <recommendedName>
        <fullName evidence="7 8">Glucose-methanol-choline oxidoreductase N-terminal domain-containing protein</fullName>
    </recommendedName>
</protein>
<dbReference type="Gene3D" id="3.30.560.10">
    <property type="entry name" value="Glucose Oxidase, domain 3"/>
    <property type="match status" value="1"/>
</dbReference>
<dbReference type="Pfam" id="PF00732">
    <property type="entry name" value="GMC_oxred_N"/>
    <property type="match status" value="1"/>
</dbReference>
<feature type="binding site" evidence="5">
    <location>
        <position position="257"/>
    </location>
    <ligand>
        <name>FAD</name>
        <dbReference type="ChEBI" id="CHEBI:57692"/>
    </ligand>
</feature>
<accession>A0A8S4NPF7</accession>
<dbReference type="GO" id="GO:0016614">
    <property type="term" value="F:oxidoreductase activity, acting on CH-OH group of donors"/>
    <property type="evidence" value="ECO:0007669"/>
    <property type="project" value="InterPro"/>
</dbReference>
<dbReference type="PANTHER" id="PTHR11552:SF147">
    <property type="entry name" value="CHOLINE DEHYDROGENASE, MITOCHONDRIAL"/>
    <property type="match status" value="1"/>
</dbReference>
<evidence type="ECO:0000256" key="1">
    <source>
        <dbReference type="ARBA" id="ARBA00001974"/>
    </source>
</evidence>
<dbReference type="GO" id="GO:0050660">
    <property type="term" value="F:flavin adenine dinucleotide binding"/>
    <property type="evidence" value="ECO:0007669"/>
    <property type="project" value="InterPro"/>
</dbReference>
<comment type="caution">
    <text evidence="9">The sequence shown here is derived from an EMBL/GenBank/DDBJ whole genome shotgun (WGS) entry which is preliminary data.</text>
</comment>
<proteinExistence type="inferred from homology"/>
<dbReference type="InterPro" id="IPR007867">
    <property type="entry name" value="GMC_OxRtase_C"/>
</dbReference>
<dbReference type="SUPFAM" id="SSF54373">
    <property type="entry name" value="FAD-linked reductases, C-terminal domain"/>
    <property type="match status" value="1"/>
</dbReference>
<evidence type="ECO:0000259" key="7">
    <source>
        <dbReference type="PROSITE" id="PS00623"/>
    </source>
</evidence>
<name>A0A8S4NPF7_OWEFU</name>
<evidence type="ECO:0000259" key="8">
    <source>
        <dbReference type="PROSITE" id="PS00624"/>
    </source>
</evidence>
<dbReference type="SUPFAM" id="SSF51905">
    <property type="entry name" value="FAD/NAD(P)-binding domain"/>
    <property type="match status" value="1"/>
</dbReference>
<keyword evidence="4 5" id="KW-0274">FAD</keyword>
<dbReference type="Gene3D" id="3.50.50.60">
    <property type="entry name" value="FAD/NAD(P)-binding domain"/>
    <property type="match status" value="1"/>
</dbReference>
<evidence type="ECO:0000256" key="3">
    <source>
        <dbReference type="ARBA" id="ARBA00022630"/>
    </source>
</evidence>
<evidence type="ECO:0000313" key="10">
    <source>
        <dbReference type="Proteomes" id="UP000749559"/>
    </source>
</evidence>